<dbReference type="GO" id="GO:0032299">
    <property type="term" value="C:ribonuclease H2 complex"/>
    <property type="evidence" value="ECO:0007669"/>
    <property type="project" value="TreeGrafter"/>
</dbReference>
<keyword evidence="11 14" id="KW-0255">Endonuclease</keyword>
<feature type="binding site" evidence="14 15">
    <location>
        <position position="20"/>
    </location>
    <ligand>
        <name>a divalent metal cation</name>
        <dbReference type="ChEBI" id="CHEBI:60240"/>
    </ligand>
</feature>
<comment type="function">
    <text evidence="3 14 16">Endonuclease that specifically degrades the RNA of RNA-DNA hybrids.</text>
</comment>
<sequence>MRHERKLRADGCVLVAGIDEVGRGPLAGPVVAAAVILPEKFRHKTLNDSKKLSAEQREKIYAELTTRENVHWTVCVVEVEEIDRINILRASHEAMRRSVTALATKPDHALIDGLPVRPFPIPHTALVGGDALSFSIAAASVIAKVTRDRIMVEMDQRHPGYAFGQHKGYGTELHLARLKEHGPCPIHRRSFLPVEQAELPFR</sequence>
<proteinExistence type="inferred from homology"/>
<evidence type="ECO:0000313" key="19">
    <source>
        <dbReference type="Proteomes" id="UP000005824"/>
    </source>
</evidence>
<dbReference type="CDD" id="cd07182">
    <property type="entry name" value="RNase_HII_bacteria_HII_like"/>
    <property type="match status" value="1"/>
</dbReference>
<protein>
    <recommendedName>
        <fullName evidence="7 14">Ribonuclease HII</fullName>
        <shortName evidence="14">RNase HII</shortName>
        <ecNumber evidence="6 14">3.1.26.4</ecNumber>
    </recommendedName>
</protein>
<evidence type="ECO:0000256" key="10">
    <source>
        <dbReference type="ARBA" id="ARBA00022723"/>
    </source>
</evidence>
<evidence type="ECO:0000256" key="15">
    <source>
        <dbReference type="PROSITE-ProRule" id="PRU01319"/>
    </source>
</evidence>
<dbReference type="Pfam" id="PF01351">
    <property type="entry name" value="RNase_HII"/>
    <property type="match status" value="1"/>
</dbReference>
<evidence type="ECO:0000313" key="18">
    <source>
        <dbReference type="EMBL" id="EDY22443.1"/>
    </source>
</evidence>
<dbReference type="InterPro" id="IPR012337">
    <property type="entry name" value="RNaseH-like_sf"/>
</dbReference>
<dbReference type="GO" id="GO:0005737">
    <property type="term" value="C:cytoplasm"/>
    <property type="evidence" value="ECO:0007669"/>
    <property type="project" value="UniProtKB-SubCell"/>
</dbReference>
<keyword evidence="13 14" id="KW-0464">Manganese</keyword>
<dbReference type="AlphaFoldDB" id="B4CV55"/>
<evidence type="ECO:0000256" key="9">
    <source>
        <dbReference type="ARBA" id="ARBA00022722"/>
    </source>
</evidence>
<keyword evidence="19" id="KW-1185">Reference proteome</keyword>
<dbReference type="Proteomes" id="UP000005824">
    <property type="component" value="Unassembled WGS sequence"/>
</dbReference>
<evidence type="ECO:0000256" key="3">
    <source>
        <dbReference type="ARBA" id="ARBA00004065"/>
    </source>
</evidence>
<feature type="binding site" evidence="14 15">
    <location>
        <position position="112"/>
    </location>
    <ligand>
        <name>a divalent metal cation</name>
        <dbReference type="ChEBI" id="CHEBI:60240"/>
    </ligand>
</feature>
<dbReference type="InterPro" id="IPR001352">
    <property type="entry name" value="RNase_HII/HIII"/>
</dbReference>
<dbReference type="GO" id="GO:0043137">
    <property type="term" value="P:DNA replication, removal of RNA primer"/>
    <property type="evidence" value="ECO:0007669"/>
    <property type="project" value="TreeGrafter"/>
</dbReference>
<reference evidence="18 19" key="1">
    <citation type="journal article" date="2011" name="J. Bacteriol.">
        <title>Genome sequence of Chthoniobacter flavus Ellin428, an aerobic heterotrophic soil bacterium.</title>
        <authorList>
            <person name="Kant R."/>
            <person name="van Passel M.W."/>
            <person name="Palva A."/>
            <person name="Lucas S."/>
            <person name="Lapidus A."/>
            <person name="Glavina Del Rio T."/>
            <person name="Dalin E."/>
            <person name="Tice H."/>
            <person name="Bruce D."/>
            <person name="Goodwin L."/>
            <person name="Pitluck S."/>
            <person name="Larimer F.W."/>
            <person name="Land M.L."/>
            <person name="Hauser L."/>
            <person name="Sangwan P."/>
            <person name="de Vos W.M."/>
            <person name="Janssen P.H."/>
            <person name="Smidt H."/>
        </authorList>
    </citation>
    <scope>NUCLEOTIDE SEQUENCE [LARGE SCALE GENOMIC DNA]</scope>
    <source>
        <strain evidence="18 19">Ellin428</strain>
    </source>
</reference>
<dbReference type="GO" id="GO:0004523">
    <property type="term" value="F:RNA-DNA hybrid ribonuclease activity"/>
    <property type="evidence" value="ECO:0007669"/>
    <property type="project" value="UniProtKB-UniRule"/>
</dbReference>
<dbReference type="InParanoid" id="B4CV55"/>
<dbReference type="InterPro" id="IPR036397">
    <property type="entry name" value="RNaseH_sf"/>
</dbReference>
<evidence type="ECO:0000256" key="11">
    <source>
        <dbReference type="ARBA" id="ARBA00022759"/>
    </source>
</evidence>
<dbReference type="RefSeq" id="WP_006977895.1">
    <property type="nucleotide sequence ID" value="NZ_ABVL01000001.1"/>
</dbReference>
<evidence type="ECO:0000256" key="1">
    <source>
        <dbReference type="ARBA" id="ARBA00000077"/>
    </source>
</evidence>
<keyword evidence="10 14" id="KW-0479">Metal-binding</keyword>
<comment type="cofactor">
    <cofactor evidence="14 15">
        <name>Mn(2+)</name>
        <dbReference type="ChEBI" id="CHEBI:29035"/>
    </cofactor>
    <cofactor evidence="14 15">
        <name>Mg(2+)</name>
        <dbReference type="ChEBI" id="CHEBI:18420"/>
    </cofactor>
    <text evidence="14 15">Manganese or magnesium. Binds 1 divalent metal ion per monomer in the absence of substrate. May bind a second metal ion after substrate binding.</text>
</comment>
<organism evidence="18 19">
    <name type="scientific">Chthoniobacter flavus Ellin428</name>
    <dbReference type="NCBI Taxonomy" id="497964"/>
    <lineage>
        <taxon>Bacteria</taxon>
        <taxon>Pseudomonadati</taxon>
        <taxon>Verrucomicrobiota</taxon>
        <taxon>Spartobacteria</taxon>
        <taxon>Chthoniobacterales</taxon>
        <taxon>Chthoniobacteraceae</taxon>
        <taxon>Chthoniobacter</taxon>
    </lineage>
</organism>
<dbReference type="PROSITE" id="PS51975">
    <property type="entry name" value="RNASE_H_2"/>
    <property type="match status" value="1"/>
</dbReference>
<dbReference type="HAMAP" id="MF_00052_B">
    <property type="entry name" value="RNase_HII_B"/>
    <property type="match status" value="1"/>
</dbReference>
<dbReference type="GO" id="GO:0003723">
    <property type="term" value="F:RNA binding"/>
    <property type="evidence" value="ECO:0007669"/>
    <property type="project" value="UniProtKB-UniRule"/>
</dbReference>
<dbReference type="GO" id="GO:0030145">
    <property type="term" value="F:manganese ion binding"/>
    <property type="evidence" value="ECO:0007669"/>
    <property type="project" value="UniProtKB-UniRule"/>
</dbReference>
<dbReference type="GO" id="GO:0006298">
    <property type="term" value="P:mismatch repair"/>
    <property type="evidence" value="ECO:0007669"/>
    <property type="project" value="TreeGrafter"/>
</dbReference>
<dbReference type="InterPro" id="IPR022898">
    <property type="entry name" value="RNase_HII"/>
</dbReference>
<comment type="cofactor">
    <cofactor evidence="2">
        <name>Mg(2+)</name>
        <dbReference type="ChEBI" id="CHEBI:18420"/>
    </cofactor>
</comment>
<evidence type="ECO:0000256" key="4">
    <source>
        <dbReference type="ARBA" id="ARBA00004496"/>
    </source>
</evidence>
<dbReference type="NCBIfam" id="NF000595">
    <property type="entry name" value="PRK00015.1-3"/>
    <property type="match status" value="1"/>
</dbReference>
<accession>B4CV55</accession>
<keyword evidence="9 14" id="KW-0540">Nuclease</keyword>
<dbReference type="InterPro" id="IPR024567">
    <property type="entry name" value="RNase_HII/HIII_dom"/>
</dbReference>
<comment type="subcellular location">
    <subcellularLocation>
        <location evidence="4 14">Cytoplasm</location>
    </subcellularLocation>
</comment>
<evidence type="ECO:0000256" key="5">
    <source>
        <dbReference type="ARBA" id="ARBA00007383"/>
    </source>
</evidence>
<comment type="catalytic activity">
    <reaction evidence="1 14 15 16">
        <text>Endonucleolytic cleavage to 5'-phosphomonoester.</text>
        <dbReference type="EC" id="3.1.26.4"/>
    </reaction>
</comment>
<evidence type="ECO:0000256" key="16">
    <source>
        <dbReference type="RuleBase" id="RU003515"/>
    </source>
</evidence>
<evidence type="ECO:0000256" key="14">
    <source>
        <dbReference type="HAMAP-Rule" id="MF_00052"/>
    </source>
</evidence>
<comment type="caution">
    <text evidence="18">The sequence shown here is derived from an EMBL/GenBank/DDBJ whole genome shotgun (WGS) entry which is preliminary data.</text>
</comment>
<evidence type="ECO:0000256" key="6">
    <source>
        <dbReference type="ARBA" id="ARBA00012180"/>
    </source>
</evidence>
<evidence type="ECO:0000259" key="17">
    <source>
        <dbReference type="PROSITE" id="PS51975"/>
    </source>
</evidence>
<dbReference type="FunCoup" id="B4CV55">
    <property type="interactions" value="322"/>
</dbReference>
<dbReference type="eggNOG" id="COG0164">
    <property type="taxonomic scope" value="Bacteria"/>
</dbReference>
<gene>
    <name evidence="14" type="primary">rnhB</name>
    <name evidence="18" type="ORF">CfE428DRAFT_0568</name>
</gene>
<dbReference type="Gene3D" id="3.30.420.10">
    <property type="entry name" value="Ribonuclease H-like superfamily/Ribonuclease H"/>
    <property type="match status" value="1"/>
</dbReference>
<dbReference type="STRING" id="497964.CfE428DRAFT_0568"/>
<feature type="domain" description="RNase H type-2" evidence="17">
    <location>
        <begin position="13"/>
        <end position="202"/>
    </location>
</feature>
<dbReference type="SUPFAM" id="SSF53098">
    <property type="entry name" value="Ribonuclease H-like"/>
    <property type="match status" value="1"/>
</dbReference>
<evidence type="ECO:0000256" key="13">
    <source>
        <dbReference type="ARBA" id="ARBA00023211"/>
    </source>
</evidence>
<keyword evidence="12 14" id="KW-0378">Hydrolase</keyword>
<keyword evidence="8 14" id="KW-0963">Cytoplasm</keyword>
<dbReference type="FunFam" id="3.30.420.10:FF:000006">
    <property type="entry name" value="Ribonuclease HII"/>
    <property type="match status" value="1"/>
</dbReference>
<dbReference type="NCBIfam" id="NF000594">
    <property type="entry name" value="PRK00015.1-1"/>
    <property type="match status" value="1"/>
</dbReference>
<dbReference type="PANTHER" id="PTHR10954">
    <property type="entry name" value="RIBONUCLEASE H2 SUBUNIT A"/>
    <property type="match status" value="1"/>
</dbReference>
<comment type="similarity">
    <text evidence="5 14 16">Belongs to the RNase HII family.</text>
</comment>
<dbReference type="PANTHER" id="PTHR10954:SF18">
    <property type="entry name" value="RIBONUCLEASE HII"/>
    <property type="match status" value="1"/>
</dbReference>
<dbReference type="EMBL" id="ABVL01000001">
    <property type="protein sequence ID" value="EDY22443.1"/>
    <property type="molecule type" value="Genomic_DNA"/>
</dbReference>
<evidence type="ECO:0000256" key="8">
    <source>
        <dbReference type="ARBA" id="ARBA00022490"/>
    </source>
</evidence>
<evidence type="ECO:0000256" key="7">
    <source>
        <dbReference type="ARBA" id="ARBA00019179"/>
    </source>
</evidence>
<name>B4CV55_9BACT</name>
<evidence type="ECO:0000256" key="2">
    <source>
        <dbReference type="ARBA" id="ARBA00001946"/>
    </source>
</evidence>
<evidence type="ECO:0000256" key="12">
    <source>
        <dbReference type="ARBA" id="ARBA00022801"/>
    </source>
</evidence>
<dbReference type="EC" id="3.1.26.4" evidence="6 14"/>
<feature type="binding site" evidence="14 15">
    <location>
        <position position="19"/>
    </location>
    <ligand>
        <name>a divalent metal cation</name>
        <dbReference type="ChEBI" id="CHEBI:60240"/>
    </ligand>
</feature>